<dbReference type="RefSeq" id="WP_090074713.1">
    <property type="nucleotide sequence ID" value="NZ_FOVR01000012.1"/>
</dbReference>
<dbReference type="PROSITE" id="PS00330">
    <property type="entry name" value="HEMOLYSIN_CALCIUM"/>
    <property type="match status" value="6"/>
</dbReference>
<dbReference type="InterPro" id="IPR035940">
    <property type="entry name" value="CAP_sf"/>
</dbReference>
<dbReference type="EMBL" id="FOVR01000012">
    <property type="protein sequence ID" value="SFO74800.1"/>
    <property type="molecule type" value="Genomic_DNA"/>
</dbReference>
<comment type="subcellular location">
    <subcellularLocation>
        <location evidence="1">Secreted</location>
    </subcellularLocation>
</comment>
<evidence type="ECO:0000256" key="1">
    <source>
        <dbReference type="ARBA" id="ARBA00004613"/>
    </source>
</evidence>
<sequence length="695" mass="73963">MAAPSDYEQLMLELINRARLDPLGEAARYGIDLNADLPAGTISASIKQPLAMNEILIDSALSHSQWMLDTDIFSHTGAYGSDAGDRMADAGYSFTGSWAWGENLSWRGSTGTYDAEEFVYLQHQGLFLSAGHRENTLYDYFREVGIGQLYGVFTYADNGVDYNASMTTQNFATSGSSYFLTGVAFDDADNNNFYSVGEGRNYLAVSTSAGTVWSSQSGGYSQPIYNETNAITFSGGGLNAPMTVTVNVSNGNVKLDVVDGDTIWSSADVILGTGAHKLKLLGAGNLSATGTALDDQLEGNKGDNSLKGEAGDDTLFGLLGQDNLNGGSGNDRLFGNIGNDTLFGGMGNDLLNGGQNVDIMYGGAGDDIYVVDHSSDSTREFAGEGADLVRSFVNFSLKNDGAYIENLTLVGKTATDGTGNALSNVIRGNATDNTLIGNNGFDHLYGHMGNDTLRGGNGEDRLFGGLGNDKLYGGNHNDALFGNQGNDVLFGFNGNDILNGGFGDDIMYGNQHNDTLNGDNGHDRLYGNLGSDTLRGGNGNDWLFGGVGDDVIYGGNHADHLFGNQGNDFLHGRLGMDTLVGGLGTDLLYAGQDQLKDTFVFRTVQDSQPGTARDKIFQFETTQDVIDLSQIDADTSNAGDQDFSYTGTMASANSVWIRYSATDAFIYGDHDGDAIADFEIQIVDVNSLRQTDLIL</sequence>
<dbReference type="InterPro" id="IPR011049">
    <property type="entry name" value="Serralysin-like_metalloprot_C"/>
</dbReference>
<dbReference type="PANTHER" id="PTHR38340:SF1">
    <property type="entry name" value="S-LAYER PROTEIN"/>
    <property type="match status" value="1"/>
</dbReference>
<dbReference type="PRINTS" id="PR00313">
    <property type="entry name" value="CABNDNGRPT"/>
</dbReference>
<evidence type="ECO:0000259" key="3">
    <source>
        <dbReference type="Pfam" id="PF00188"/>
    </source>
</evidence>
<dbReference type="PANTHER" id="PTHR38340">
    <property type="entry name" value="S-LAYER PROTEIN"/>
    <property type="match status" value="1"/>
</dbReference>
<dbReference type="Proteomes" id="UP000199236">
    <property type="component" value="Unassembled WGS sequence"/>
</dbReference>
<dbReference type="InterPro" id="IPR050557">
    <property type="entry name" value="RTX_toxin/Mannuronan_C5-epim"/>
</dbReference>
<dbReference type="SUPFAM" id="SSF51120">
    <property type="entry name" value="beta-Roll"/>
    <property type="match status" value="4"/>
</dbReference>
<evidence type="ECO:0000313" key="5">
    <source>
        <dbReference type="Proteomes" id="UP000199236"/>
    </source>
</evidence>
<evidence type="ECO:0000256" key="2">
    <source>
        <dbReference type="ARBA" id="ARBA00022525"/>
    </source>
</evidence>
<dbReference type="Gene3D" id="3.40.33.10">
    <property type="entry name" value="CAP"/>
    <property type="match status" value="1"/>
</dbReference>
<dbReference type="OrthoDB" id="419320at2"/>
<accession>A0A1I5JQ20</accession>
<dbReference type="Pfam" id="PF00353">
    <property type="entry name" value="HemolysinCabind"/>
    <property type="match status" value="5"/>
</dbReference>
<dbReference type="GO" id="GO:0005576">
    <property type="term" value="C:extracellular region"/>
    <property type="evidence" value="ECO:0007669"/>
    <property type="project" value="UniProtKB-SubCell"/>
</dbReference>
<dbReference type="GO" id="GO:0005509">
    <property type="term" value="F:calcium ion binding"/>
    <property type="evidence" value="ECO:0007669"/>
    <property type="project" value="InterPro"/>
</dbReference>
<dbReference type="SUPFAM" id="SSF55797">
    <property type="entry name" value="PR-1-like"/>
    <property type="match status" value="1"/>
</dbReference>
<dbReference type="InterPro" id="IPR001343">
    <property type="entry name" value="Hemolysn_Ca-bd"/>
</dbReference>
<protein>
    <submittedName>
        <fullName evidence="4">Ca2+-binding protein, RTX toxin-related</fullName>
    </submittedName>
</protein>
<evidence type="ECO:0000313" key="4">
    <source>
        <dbReference type="EMBL" id="SFO74800.1"/>
    </source>
</evidence>
<organism evidence="4 5">
    <name type="scientific">Cohaesibacter marisflavi</name>
    <dbReference type="NCBI Taxonomy" id="655353"/>
    <lineage>
        <taxon>Bacteria</taxon>
        <taxon>Pseudomonadati</taxon>
        <taxon>Pseudomonadota</taxon>
        <taxon>Alphaproteobacteria</taxon>
        <taxon>Hyphomicrobiales</taxon>
        <taxon>Cohaesibacteraceae</taxon>
    </lineage>
</organism>
<reference evidence="4 5" key="1">
    <citation type="submission" date="2016-10" db="EMBL/GenBank/DDBJ databases">
        <authorList>
            <person name="de Groot N.N."/>
        </authorList>
    </citation>
    <scope>NUCLEOTIDE SEQUENCE [LARGE SCALE GENOMIC DNA]</scope>
    <source>
        <strain evidence="4 5">CGMCC 1.9157</strain>
    </source>
</reference>
<keyword evidence="2" id="KW-0964">Secreted</keyword>
<dbReference type="AlphaFoldDB" id="A0A1I5JQ20"/>
<proteinExistence type="predicted"/>
<dbReference type="Pfam" id="PF00188">
    <property type="entry name" value="CAP"/>
    <property type="match status" value="1"/>
</dbReference>
<dbReference type="InterPro" id="IPR014044">
    <property type="entry name" value="CAP_dom"/>
</dbReference>
<feature type="domain" description="SCP" evidence="3">
    <location>
        <begin position="12"/>
        <end position="147"/>
    </location>
</feature>
<dbReference type="STRING" id="655353.SAMN04488056_11223"/>
<dbReference type="CDD" id="cd05379">
    <property type="entry name" value="CAP_bacterial"/>
    <property type="match status" value="1"/>
</dbReference>
<name>A0A1I5JQ20_9HYPH</name>
<gene>
    <name evidence="4" type="ORF">SAMN04488056_11223</name>
</gene>
<dbReference type="Gene3D" id="2.150.10.10">
    <property type="entry name" value="Serralysin-like metalloprotease, C-terminal"/>
    <property type="match status" value="4"/>
</dbReference>
<keyword evidence="5" id="KW-1185">Reference proteome</keyword>
<dbReference type="InterPro" id="IPR018511">
    <property type="entry name" value="Hemolysin-typ_Ca-bd_CS"/>
</dbReference>